<sequence>MREFIRRLEQRGCLLVVEKEIDPFHELATVTQLAQAAMAISPLALERYHQRLMQETTRWWLLSNQAPPV</sequence>
<name>A0A193QIN4_SODGM</name>
<dbReference type="RefSeq" id="WP_166506320.1">
    <property type="nucleotide sequence ID" value="NZ_LN854557.1"/>
</dbReference>
<gene>
    <name evidence="1" type="ORF">SGGMMB4_02528</name>
</gene>
<protein>
    <submittedName>
        <fullName evidence="1">Uncharacterized protein</fullName>
    </submittedName>
</protein>
<accession>A0A193QIN4</accession>
<reference evidence="1 2" key="1">
    <citation type="submission" date="2015-05" db="EMBL/GenBank/DDBJ databases">
        <authorList>
            <person name="Goodhead I."/>
        </authorList>
    </citation>
    <scope>NUCLEOTIDE SEQUENCE [LARGE SCALE GENOMIC DNA]</scope>
    <source>
        <strain evidence="2">morsitans</strain>
    </source>
</reference>
<dbReference type="EMBL" id="LN854557">
    <property type="protein sequence ID" value="CRL45044.1"/>
    <property type="molecule type" value="Genomic_DNA"/>
</dbReference>
<proteinExistence type="predicted"/>
<evidence type="ECO:0000313" key="2">
    <source>
        <dbReference type="Proteomes" id="UP000245838"/>
    </source>
</evidence>
<organism evidence="1 2">
    <name type="scientific">Sodalis glossinidius (strain morsitans)</name>
    <dbReference type="NCBI Taxonomy" id="343509"/>
    <lineage>
        <taxon>Bacteria</taxon>
        <taxon>Pseudomonadati</taxon>
        <taxon>Pseudomonadota</taxon>
        <taxon>Gammaproteobacteria</taxon>
        <taxon>Enterobacterales</taxon>
        <taxon>Bruguierivoracaceae</taxon>
        <taxon>Sodalis</taxon>
    </lineage>
</organism>
<dbReference type="AlphaFoldDB" id="A0A193QIN4"/>
<evidence type="ECO:0000313" key="1">
    <source>
        <dbReference type="EMBL" id="CRL45044.1"/>
    </source>
</evidence>
<dbReference type="Proteomes" id="UP000245838">
    <property type="component" value="Chromosome sggmmb4_Chromosome"/>
</dbReference>